<dbReference type="PANTHER" id="PTHR10151:SF120">
    <property type="entry name" value="BIS(5'-ADENOSYL)-TRIPHOSPHATASE"/>
    <property type="match status" value="1"/>
</dbReference>
<dbReference type="InterPro" id="IPR017850">
    <property type="entry name" value="Alkaline_phosphatase_core_sf"/>
</dbReference>
<comment type="caution">
    <text evidence="1">The sequence shown here is derived from an EMBL/GenBank/DDBJ whole genome shotgun (WGS) entry which is preliminary data.</text>
</comment>
<reference evidence="1 2" key="1">
    <citation type="submission" date="2016-07" db="EMBL/GenBank/DDBJ databases">
        <title>Pervasive Adenine N6-methylation of Active Genes in Fungi.</title>
        <authorList>
            <consortium name="DOE Joint Genome Institute"/>
            <person name="Mondo S.J."/>
            <person name="Dannebaum R.O."/>
            <person name="Kuo R.C."/>
            <person name="Labutti K."/>
            <person name="Haridas S."/>
            <person name="Kuo A."/>
            <person name="Salamov A."/>
            <person name="Ahrendt S.R."/>
            <person name="Lipzen A."/>
            <person name="Sullivan W."/>
            <person name="Andreopoulos W.B."/>
            <person name="Clum A."/>
            <person name="Lindquist E."/>
            <person name="Daum C."/>
            <person name="Ramamoorthy G.K."/>
            <person name="Gryganskyi A."/>
            <person name="Culley D."/>
            <person name="Magnuson J.K."/>
            <person name="James T.Y."/>
            <person name="O'Malley M.A."/>
            <person name="Stajich J.E."/>
            <person name="Spatafora J.W."/>
            <person name="Visel A."/>
            <person name="Grigoriev I.V."/>
        </authorList>
    </citation>
    <scope>NUCLEOTIDE SEQUENCE [LARGE SCALE GENOMIC DNA]</scope>
    <source>
        <strain evidence="1 2">NRRL 1336</strain>
    </source>
</reference>
<gene>
    <name evidence="1" type="ORF">BCR42DRAFT_412377</name>
</gene>
<dbReference type="AlphaFoldDB" id="A0A1X2IJJ6"/>
<dbReference type="EMBL" id="MCGE01000009">
    <property type="protein sequence ID" value="ORZ17724.1"/>
    <property type="molecule type" value="Genomic_DNA"/>
</dbReference>
<organism evidence="1 2">
    <name type="scientific">Absidia repens</name>
    <dbReference type="NCBI Taxonomy" id="90262"/>
    <lineage>
        <taxon>Eukaryota</taxon>
        <taxon>Fungi</taxon>
        <taxon>Fungi incertae sedis</taxon>
        <taxon>Mucoromycota</taxon>
        <taxon>Mucoromycotina</taxon>
        <taxon>Mucoromycetes</taxon>
        <taxon>Mucorales</taxon>
        <taxon>Cunninghamellaceae</taxon>
        <taxon>Absidia</taxon>
    </lineage>
</organism>
<dbReference type="STRING" id="90262.A0A1X2IJJ6"/>
<protein>
    <submittedName>
        <fullName evidence="1">Alkaline-phosphatase-like protein</fullName>
    </submittedName>
</protein>
<dbReference type="GO" id="GO:0047429">
    <property type="term" value="F:nucleoside triphosphate diphosphatase activity"/>
    <property type="evidence" value="ECO:0007669"/>
    <property type="project" value="TreeGrafter"/>
</dbReference>
<evidence type="ECO:0000313" key="1">
    <source>
        <dbReference type="EMBL" id="ORZ17724.1"/>
    </source>
</evidence>
<dbReference type="CDD" id="cd16018">
    <property type="entry name" value="Enpp"/>
    <property type="match status" value="1"/>
</dbReference>
<accession>A0A1X2IJJ6</accession>
<sequence>MPLWSHLEDGVIYNNGTHDFQPSVIFISLDGVVNHDLDLSLTPHLSHIADTGTRAHWMTPSFPPITFPNHWSLVTGLYPESHGIVGNYFYDAELDDDFNYKDPSHSWDEKWWGGEPIWITAVRQGKKAGVIMWPGCSTTFDDMQPTFMVPFSDAMTFDEKTDIALDWLDLPIESRPQFIGLYVPQIDQAGHKYGPYANQTLTQLQHADTSIGRLMQGLQDRNLTHVVNLMVVSDHGMSATDASRLVYIDDILTSEELDLIWKIEMYPTLGIRPKVIPGGDSEAEVVDRLYKAFLRLWDHYGGKEKAPFQVFKREDFPLRYHFNNNTRIAPLLVLPDPGWNLVRKIDFDPDHGTRCIIQKALTSRAIFVANGPAWDNNDGAVLKPFWNVELYQVISRVLGLKPASNNGTLDGHLPLE</sequence>
<evidence type="ECO:0000313" key="2">
    <source>
        <dbReference type="Proteomes" id="UP000193560"/>
    </source>
</evidence>
<proteinExistence type="predicted"/>
<keyword evidence="2" id="KW-1185">Reference proteome</keyword>
<dbReference type="Gene3D" id="3.30.1360.180">
    <property type="match status" value="1"/>
</dbReference>
<name>A0A1X2IJJ6_9FUNG</name>
<dbReference type="PANTHER" id="PTHR10151">
    <property type="entry name" value="ECTONUCLEOTIDE PYROPHOSPHATASE/PHOSPHODIESTERASE"/>
    <property type="match status" value="1"/>
</dbReference>
<dbReference type="SUPFAM" id="SSF53649">
    <property type="entry name" value="Alkaline phosphatase-like"/>
    <property type="match status" value="1"/>
</dbReference>
<dbReference type="Proteomes" id="UP000193560">
    <property type="component" value="Unassembled WGS sequence"/>
</dbReference>
<dbReference type="Pfam" id="PF01663">
    <property type="entry name" value="Phosphodiest"/>
    <property type="match status" value="1"/>
</dbReference>
<dbReference type="OrthoDB" id="415411at2759"/>
<dbReference type="GO" id="GO:0017111">
    <property type="term" value="F:ribonucleoside triphosphate phosphatase activity"/>
    <property type="evidence" value="ECO:0007669"/>
    <property type="project" value="TreeGrafter"/>
</dbReference>
<dbReference type="GO" id="GO:0009141">
    <property type="term" value="P:nucleoside triphosphate metabolic process"/>
    <property type="evidence" value="ECO:0007669"/>
    <property type="project" value="TreeGrafter"/>
</dbReference>
<dbReference type="InterPro" id="IPR002591">
    <property type="entry name" value="Phosphodiest/P_Trfase"/>
</dbReference>
<dbReference type="Gene3D" id="3.40.720.10">
    <property type="entry name" value="Alkaline Phosphatase, subunit A"/>
    <property type="match status" value="1"/>
</dbReference>